<dbReference type="SUPFAM" id="SSF49785">
    <property type="entry name" value="Galactose-binding domain-like"/>
    <property type="match status" value="1"/>
</dbReference>
<dbReference type="PANTHER" id="PTHR12936">
    <property type="entry name" value="ANAPHASE-PROMOTING COMPLEX 10"/>
    <property type="match status" value="1"/>
</dbReference>
<dbReference type="PROSITE" id="PS51284">
    <property type="entry name" value="DOC"/>
    <property type="match status" value="1"/>
</dbReference>
<dbReference type="InterPro" id="IPR004939">
    <property type="entry name" value="APC_su10/DOC_dom"/>
</dbReference>
<name>A0AAQ4D4R2_AMBAM</name>
<dbReference type="EMBL" id="JARKHS020035183">
    <property type="protein sequence ID" value="KAK8757452.1"/>
    <property type="molecule type" value="Genomic_DNA"/>
</dbReference>
<evidence type="ECO:0000313" key="9">
    <source>
        <dbReference type="Proteomes" id="UP001321473"/>
    </source>
</evidence>
<dbReference type="InterPro" id="IPR008979">
    <property type="entry name" value="Galactose-bd-like_sf"/>
</dbReference>
<accession>A0AAQ4D4R2</accession>
<evidence type="ECO:0000313" key="8">
    <source>
        <dbReference type="EMBL" id="KAK8757452.1"/>
    </source>
</evidence>
<evidence type="ECO:0000256" key="5">
    <source>
        <dbReference type="ARBA" id="ARBA00022786"/>
    </source>
</evidence>
<proteinExistence type="inferred from homology"/>
<dbReference type="GO" id="GO:0070979">
    <property type="term" value="P:protein K11-linked ubiquitination"/>
    <property type="evidence" value="ECO:0007669"/>
    <property type="project" value="TreeGrafter"/>
</dbReference>
<dbReference type="GO" id="GO:0031145">
    <property type="term" value="P:anaphase-promoting complex-dependent catabolic process"/>
    <property type="evidence" value="ECO:0007669"/>
    <property type="project" value="InterPro"/>
</dbReference>
<feature type="non-terminal residue" evidence="8">
    <location>
        <position position="1"/>
    </location>
</feature>
<dbReference type="Pfam" id="PF03256">
    <property type="entry name" value="ANAPC10"/>
    <property type="match status" value="1"/>
</dbReference>
<evidence type="ECO:0000256" key="1">
    <source>
        <dbReference type="ARBA" id="ARBA00006762"/>
    </source>
</evidence>
<keyword evidence="5" id="KW-0833">Ubl conjugation pathway</keyword>
<keyword evidence="9" id="KW-1185">Reference proteome</keyword>
<comment type="similarity">
    <text evidence="1">Belongs to the APC10 family.</text>
</comment>
<evidence type="ECO:0000256" key="3">
    <source>
        <dbReference type="ARBA" id="ARBA00022618"/>
    </source>
</evidence>
<evidence type="ECO:0000256" key="2">
    <source>
        <dbReference type="ARBA" id="ARBA00013927"/>
    </source>
</evidence>
<keyword evidence="6" id="KW-0131">Cell cycle</keyword>
<organism evidence="8 9">
    <name type="scientific">Amblyomma americanum</name>
    <name type="common">Lone star tick</name>
    <dbReference type="NCBI Taxonomy" id="6943"/>
    <lineage>
        <taxon>Eukaryota</taxon>
        <taxon>Metazoa</taxon>
        <taxon>Ecdysozoa</taxon>
        <taxon>Arthropoda</taxon>
        <taxon>Chelicerata</taxon>
        <taxon>Arachnida</taxon>
        <taxon>Acari</taxon>
        <taxon>Parasitiformes</taxon>
        <taxon>Ixodida</taxon>
        <taxon>Ixodoidea</taxon>
        <taxon>Ixodidae</taxon>
        <taxon>Amblyomminae</taxon>
        <taxon>Amblyomma</taxon>
    </lineage>
</organism>
<dbReference type="InterPro" id="IPR016901">
    <property type="entry name" value="APC10/Doc1"/>
</dbReference>
<feature type="domain" description="DOC" evidence="7">
    <location>
        <begin position="1"/>
        <end position="92"/>
    </location>
</feature>
<dbReference type="PANTHER" id="PTHR12936:SF0">
    <property type="entry name" value="ANAPHASE-PROMOTING COMPLEX SUBUNIT 10"/>
    <property type="match status" value="1"/>
</dbReference>
<dbReference type="AlphaFoldDB" id="A0AAQ4D4R2"/>
<reference evidence="8 9" key="1">
    <citation type="journal article" date="2023" name="Arcadia Sci">
        <title>De novo assembly of a long-read Amblyomma americanum tick genome.</title>
        <authorList>
            <person name="Chou S."/>
            <person name="Poskanzer K.E."/>
            <person name="Rollins M."/>
            <person name="Thuy-Boun P.S."/>
        </authorList>
    </citation>
    <scope>NUCLEOTIDE SEQUENCE [LARGE SCALE GENOMIC DNA]</scope>
    <source>
        <strain evidence="8">F_SG_1</strain>
        <tissue evidence="8">Salivary glands</tissue>
    </source>
</reference>
<evidence type="ECO:0000256" key="6">
    <source>
        <dbReference type="ARBA" id="ARBA00023306"/>
    </source>
</evidence>
<dbReference type="Proteomes" id="UP001321473">
    <property type="component" value="Unassembled WGS sequence"/>
</dbReference>
<protein>
    <recommendedName>
        <fullName evidence="2">Anaphase-promoting complex subunit 10</fullName>
    </recommendedName>
</protein>
<sequence length="94" mass="10662">ISVRAGVPFGDLHEVLGINLQEPSGWVRIPIQDESGRPVRTFFLQITVLTNHLNGQDTHLRQIKLFSPLPHGDVSVLRNVRFTSPECRMFSCIR</sequence>
<dbReference type="GO" id="GO:0051301">
    <property type="term" value="P:cell division"/>
    <property type="evidence" value="ECO:0007669"/>
    <property type="project" value="UniProtKB-KW"/>
</dbReference>
<dbReference type="Gene3D" id="2.60.120.260">
    <property type="entry name" value="Galactose-binding domain-like"/>
    <property type="match status" value="1"/>
</dbReference>
<comment type="caution">
    <text evidence="8">The sequence shown here is derived from an EMBL/GenBank/DDBJ whole genome shotgun (WGS) entry which is preliminary data.</text>
</comment>
<gene>
    <name evidence="8" type="ORF">V5799_004916</name>
</gene>
<evidence type="ECO:0000256" key="4">
    <source>
        <dbReference type="ARBA" id="ARBA00022776"/>
    </source>
</evidence>
<keyword evidence="4" id="KW-0498">Mitosis</keyword>
<dbReference type="GO" id="GO:0005680">
    <property type="term" value="C:anaphase-promoting complex"/>
    <property type="evidence" value="ECO:0007669"/>
    <property type="project" value="InterPro"/>
</dbReference>
<evidence type="ECO:0000259" key="7">
    <source>
        <dbReference type="PROSITE" id="PS51284"/>
    </source>
</evidence>
<keyword evidence="3" id="KW-0132">Cell division</keyword>